<keyword evidence="3" id="KW-1185">Reference proteome</keyword>
<dbReference type="Proteomes" id="UP000334820">
    <property type="component" value="Unassembled WGS sequence"/>
</dbReference>
<accession>A0A5J4JZD1</accession>
<evidence type="ECO:0008006" key="4">
    <source>
        <dbReference type="Google" id="ProtNLM"/>
    </source>
</evidence>
<proteinExistence type="predicted"/>
<organism evidence="2 3">
    <name type="scientific">Thermogemmatispora aurantia</name>
    <dbReference type="NCBI Taxonomy" id="2045279"/>
    <lineage>
        <taxon>Bacteria</taxon>
        <taxon>Bacillati</taxon>
        <taxon>Chloroflexota</taxon>
        <taxon>Ktedonobacteria</taxon>
        <taxon>Thermogemmatisporales</taxon>
        <taxon>Thermogemmatisporaceae</taxon>
        <taxon>Thermogemmatispora</taxon>
    </lineage>
</organism>
<evidence type="ECO:0000313" key="2">
    <source>
        <dbReference type="EMBL" id="GER82458.1"/>
    </source>
</evidence>
<keyword evidence="1" id="KW-0812">Transmembrane</keyword>
<evidence type="ECO:0000313" key="3">
    <source>
        <dbReference type="Proteomes" id="UP000334820"/>
    </source>
</evidence>
<keyword evidence="1" id="KW-1133">Transmembrane helix</keyword>
<evidence type="ECO:0000256" key="1">
    <source>
        <dbReference type="SAM" id="Phobius"/>
    </source>
</evidence>
<dbReference type="EMBL" id="BKZV01000001">
    <property type="protein sequence ID" value="GER82458.1"/>
    <property type="molecule type" value="Genomic_DNA"/>
</dbReference>
<dbReference type="RefSeq" id="WP_151727321.1">
    <property type="nucleotide sequence ID" value="NZ_BKZV01000001.1"/>
</dbReference>
<gene>
    <name evidence="2" type="ORF">KTAU_10950</name>
</gene>
<comment type="caution">
    <text evidence="2">The sequence shown here is derived from an EMBL/GenBank/DDBJ whole genome shotgun (WGS) entry which is preliminary data.</text>
</comment>
<protein>
    <recommendedName>
        <fullName evidence="4">Zinc-finger domain-containing protein</fullName>
    </recommendedName>
</protein>
<name>A0A5J4JZD1_9CHLR</name>
<feature type="transmembrane region" description="Helical" evidence="1">
    <location>
        <begin position="137"/>
        <end position="157"/>
    </location>
</feature>
<sequence length="347" mass="39093">MSEAMHEPGLPPLPSARERGLQVCETIQLYLAILDDLSFEQAQTVLEHVYDCPSCLRTYRLLSQVTQLLHKLEQTGPSARVDRAVYQAIAARWGPPVTTTREVKAGEFREQADVSRSQPRLTALPSPVRRSGVRRRFFLLPAVAALVLLVLGASVGLSTVWHPSQAFALPAGLSWSGYVLYHRQTRISDEGLPYRVETYHNLGTGELHVEATMPGHLDVVLISDGKTVLGLDMMHHVMQWNPAQWNVQDTAFDLGLLRRDLQQGSAHYLGRSRFQGQTVYRIWLPSNYILLLDQRYRPVNLLYADGAQQGQPVYDSLRLLAEDQVSERLWDMRPPADFLPGRLPAEP</sequence>
<reference evidence="2 3" key="1">
    <citation type="journal article" date="2019" name="Int. J. Syst. Evol. Microbiol.">
        <title>Thermogemmatispora aurantia sp. nov. and Thermogemmatispora argillosa sp. nov., within the class Ktedonobacteria, and emended description of the genus Thermogemmatispora.</title>
        <authorList>
            <person name="Zheng Y."/>
            <person name="Wang C.M."/>
            <person name="Sakai Y."/>
            <person name="Abe K."/>
            <person name="Yokota A."/>
            <person name="Yabe S."/>
        </authorList>
    </citation>
    <scope>NUCLEOTIDE SEQUENCE [LARGE SCALE GENOMIC DNA]</scope>
    <source>
        <strain evidence="2 3">A1-2</strain>
    </source>
</reference>
<keyword evidence="1" id="KW-0472">Membrane</keyword>
<dbReference type="AlphaFoldDB" id="A0A5J4JZD1"/>